<feature type="region of interest" description="Disordered" evidence="1">
    <location>
        <begin position="131"/>
        <end position="167"/>
    </location>
</feature>
<protein>
    <submittedName>
        <fullName evidence="2">Uncharacterized protein</fullName>
    </submittedName>
</protein>
<feature type="compositionally biased region" description="Low complexity" evidence="1">
    <location>
        <begin position="9"/>
        <end position="22"/>
    </location>
</feature>
<accession>A0ABR0C5B9</accession>
<gene>
    <name evidence="2" type="ORF">Purlil1_4424</name>
</gene>
<evidence type="ECO:0000313" key="3">
    <source>
        <dbReference type="Proteomes" id="UP001287286"/>
    </source>
</evidence>
<dbReference type="EMBL" id="JAWRVI010000012">
    <property type="protein sequence ID" value="KAK4091410.1"/>
    <property type="molecule type" value="Genomic_DNA"/>
</dbReference>
<evidence type="ECO:0000256" key="1">
    <source>
        <dbReference type="SAM" id="MobiDB-lite"/>
    </source>
</evidence>
<proteinExistence type="predicted"/>
<feature type="region of interest" description="Disordered" evidence="1">
    <location>
        <begin position="1"/>
        <end position="53"/>
    </location>
</feature>
<organism evidence="2 3">
    <name type="scientific">Purpureocillium lilacinum</name>
    <name type="common">Paecilomyces lilacinus</name>
    <dbReference type="NCBI Taxonomy" id="33203"/>
    <lineage>
        <taxon>Eukaryota</taxon>
        <taxon>Fungi</taxon>
        <taxon>Dikarya</taxon>
        <taxon>Ascomycota</taxon>
        <taxon>Pezizomycotina</taxon>
        <taxon>Sordariomycetes</taxon>
        <taxon>Hypocreomycetidae</taxon>
        <taxon>Hypocreales</taxon>
        <taxon>Ophiocordycipitaceae</taxon>
        <taxon>Purpureocillium</taxon>
    </lineage>
</organism>
<comment type="caution">
    <text evidence="2">The sequence shown here is derived from an EMBL/GenBank/DDBJ whole genome shotgun (WGS) entry which is preliminary data.</text>
</comment>
<evidence type="ECO:0000313" key="2">
    <source>
        <dbReference type="EMBL" id="KAK4091410.1"/>
    </source>
</evidence>
<reference evidence="2 3" key="1">
    <citation type="journal article" date="2024" name="Microbiol. Resour. Announc.">
        <title>Genome annotations for the ascomycete fungi Trichoderma harzianum, Trichoderma aggressivum, and Purpureocillium lilacinum.</title>
        <authorList>
            <person name="Beijen E.P.W."/>
            <person name="Ohm R.A."/>
        </authorList>
    </citation>
    <scope>NUCLEOTIDE SEQUENCE [LARGE SCALE GENOMIC DNA]</scope>
    <source>
        <strain evidence="2 3">CBS 150709</strain>
    </source>
</reference>
<keyword evidence="3" id="KW-1185">Reference proteome</keyword>
<name>A0ABR0C5B9_PURLI</name>
<feature type="compositionally biased region" description="Pro residues" evidence="1">
    <location>
        <begin position="134"/>
        <end position="148"/>
    </location>
</feature>
<sequence>MKPGSGLGPSSWAARWSAPSARVTEAQQTPLLAGHPSEVPVHAQPSAGTGPPEEQLLVRHLRQGKRKLSRAQHRRGQLHVQALVAWKPEARRAAAAATAVVARVLGETLAGFDASQGLSLSLPVLRVDDDSPLAPLPPPSSLPSPSPGLPERRRPAGGGLRGWCRRQRRSPATAVAALRRQLHPVIGAPWAASLNKEARGWPRTTVGPAGSWGLGGATATEGGGGALGGPGAPGTTWSRRPLPCLPGSLWAVSAPVGIAPRRRARAR</sequence>
<dbReference type="Proteomes" id="UP001287286">
    <property type="component" value="Unassembled WGS sequence"/>
</dbReference>